<keyword evidence="1" id="KW-1133">Transmembrane helix</keyword>
<feature type="transmembrane region" description="Helical" evidence="1">
    <location>
        <begin position="46"/>
        <end position="69"/>
    </location>
</feature>
<dbReference type="Proteomes" id="UP000184474">
    <property type="component" value="Unassembled WGS sequence"/>
</dbReference>
<dbReference type="EMBL" id="FRAA01000002">
    <property type="protein sequence ID" value="SHJ89712.1"/>
    <property type="molecule type" value="Genomic_DNA"/>
</dbReference>
<keyword evidence="1" id="KW-0812">Transmembrane</keyword>
<evidence type="ECO:0000256" key="1">
    <source>
        <dbReference type="SAM" id="Phobius"/>
    </source>
</evidence>
<dbReference type="AlphaFoldDB" id="A0A1M6N216"/>
<evidence type="ECO:0000313" key="3">
    <source>
        <dbReference type="Proteomes" id="UP000184474"/>
    </source>
</evidence>
<evidence type="ECO:0000313" key="2">
    <source>
        <dbReference type="EMBL" id="SHJ89712.1"/>
    </source>
</evidence>
<reference evidence="3" key="1">
    <citation type="submission" date="2016-11" db="EMBL/GenBank/DDBJ databases">
        <authorList>
            <person name="Varghese N."/>
            <person name="Submissions S."/>
        </authorList>
    </citation>
    <scope>NUCLEOTIDE SEQUENCE [LARGE SCALE GENOMIC DNA]</scope>
    <source>
        <strain evidence="3">DSM 26134</strain>
    </source>
</reference>
<dbReference type="STRING" id="156994.SAMN04488028_10262"/>
<name>A0A1M6N216_REIAG</name>
<protein>
    <submittedName>
        <fullName evidence="2">Uncharacterized protein</fullName>
    </submittedName>
</protein>
<sequence>MERDIYPLDYLGLYIRWKSVLVFPKDVNAQIDMFSTYRAKHKDEGLNFIVGLIAIHILAGFAIVIVGLITL</sequence>
<organism evidence="2 3">
    <name type="scientific">Reichenbachiella agariperforans</name>
    <dbReference type="NCBI Taxonomy" id="156994"/>
    <lineage>
        <taxon>Bacteria</taxon>
        <taxon>Pseudomonadati</taxon>
        <taxon>Bacteroidota</taxon>
        <taxon>Cytophagia</taxon>
        <taxon>Cytophagales</taxon>
        <taxon>Reichenbachiellaceae</taxon>
        <taxon>Reichenbachiella</taxon>
    </lineage>
</organism>
<dbReference type="RefSeq" id="WP_073120768.1">
    <property type="nucleotide sequence ID" value="NZ_FRAA01000002.1"/>
</dbReference>
<gene>
    <name evidence="2" type="ORF">SAMN04488028_10262</name>
</gene>
<keyword evidence="1" id="KW-0472">Membrane</keyword>
<accession>A0A1M6N216</accession>
<keyword evidence="3" id="KW-1185">Reference proteome</keyword>
<proteinExistence type="predicted"/>